<keyword evidence="2" id="KW-1185">Reference proteome</keyword>
<proteinExistence type="predicted"/>
<dbReference type="OrthoDB" id="10263401at2759"/>
<evidence type="ECO:0000313" key="2">
    <source>
        <dbReference type="Proteomes" id="UP000011083"/>
    </source>
</evidence>
<dbReference type="Proteomes" id="UP000011083">
    <property type="component" value="Unassembled WGS sequence"/>
</dbReference>
<accession>L8GS33</accession>
<dbReference type="AlphaFoldDB" id="L8GS33"/>
<dbReference type="EMBL" id="KB008022">
    <property type="protein sequence ID" value="ELR15800.1"/>
    <property type="molecule type" value="Genomic_DNA"/>
</dbReference>
<name>L8GS33_ACACF</name>
<dbReference type="STRING" id="1257118.L8GS33"/>
<dbReference type="OMA" id="WSKLNKQ"/>
<organism evidence="1 2">
    <name type="scientific">Acanthamoeba castellanii (strain ATCC 30010 / Neff)</name>
    <dbReference type="NCBI Taxonomy" id="1257118"/>
    <lineage>
        <taxon>Eukaryota</taxon>
        <taxon>Amoebozoa</taxon>
        <taxon>Discosea</taxon>
        <taxon>Longamoebia</taxon>
        <taxon>Centramoebida</taxon>
        <taxon>Acanthamoebidae</taxon>
        <taxon>Acanthamoeba</taxon>
    </lineage>
</organism>
<reference evidence="1 2" key="1">
    <citation type="journal article" date="2013" name="Genome Biol.">
        <title>Genome of Acanthamoeba castellanii highlights extensive lateral gene transfer and early evolution of tyrosine kinase signaling.</title>
        <authorList>
            <person name="Clarke M."/>
            <person name="Lohan A.J."/>
            <person name="Liu B."/>
            <person name="Lagkouvardos I."/>
            <person name="Roy S."/>
            <person name="Zafar N."/>
            <person name="Bertelli C."/>
            <person name="Schilde C."/>
            <person name="Kianianmomeni A."/>
            <person name="Burglin T.R."/>
            <person name="Frech C."/>
            <person name="Turcotte B."/>
            <person name="Kopec K.O."/>
            <person name="Synnott J.M."/>
            <person name="Choo C."/>
            <person name="Paponov I."/>
            <person name="Finkler A."/>
            <person name="Soon Heng Tan C."/>
            <person name="Hutchins A.P."/>
            <person name="Weinmeier T."/>
            <person name="Rattei T."/>
            <person name="Chu J.S."/>
            <person name="Gimenez G."/>
            <person name="Irimia M."/>
            <person name="Rigden D.J."/>
            <person name="Fitzpatrick D.A."/>
            <person name="Lorenzo-Morales J."/>
            <person name="Bateman A."/>
            <person name="Chiu C.H."/>
            <person name="Tang P."/>
            <person name="Hegemann P."/>
            <person name="Fromm H."/>
            <person name="Raoult D."/>
            <person name="Greub G."/>
            <person name="Miranda-Saavedra D."/>
            <person name="Chen N."/>
            <person name="Nash P."/>
            <person name="Ginger M.L."/>
            <person name="Horn M."/>
            <person name="Schaap P."/>
            <person name="Caler L."/>
            <person name="Loftus B."/>
        </authorList>
    </citation>
    <scope>NUCLEOTIDE SEQUENCE [LARGE SCALE GENOMIC DNA]</scope>
    <source>
        <strain evidence="1 2">Neff</strain>
    </source>
</reference>
<evidence type="ECO:0000313" key="1">
    <source>
        <dbReference type="EMBL" id="ELR15800.1"/>
    </source>
</evidence>
<protein>
    <submittedName>
        <fullName evidence="1">Uncharacterized protein</fullName>
    </submittedName>
</protein>
<dbReference type="GeneID" id="14916434"/>
<dbReference type="VEuPathDB" id="AmoebaDB:ACA1_078630"/>
<dbReference type="KEGG" id="acan:ACA1_078630"/>
<sequence length="197" mass="22049">MKGRGKLETIQRVQVTTRAGLRAWLEAHHLTSPGIWLVTFKKNQPKKKTATTETEDEEDTNNHLPYADAVEELLCFGWVDGRASRLDAARSMLHVSPRKPTSVWSGLNKTRVAALEAAGLMALRGREVVAVAQANGQWDALKQVEALVVPTDLAKALAARGPWIEQAKRSETRRKRVDETARLAERNQRANQWVPKQ</sequence>
<gene>
    <name evidence="1" type="ORF">ACA1_078630</name>
</gene>
<dbReference type="RefSeq" id="XP_004337813.1">
    <property type="nucleotide sequence ID" value="XM_004337765.1"/>
</dbReference>